<organism evidence="1 2">
    <name type="scientific">Pristionchus pacificus</name>
    <name type="common">Parasitic nematode worm</name>
    <dbReference type="NCBI Taxonomy" id="54126"/>
    <lineage>
        <taxon>Eukaryota</taxon>
        <taxon>Metazoa</taxon>
        <taxon>Ecdysozoa</taxon>
        <taxon>Nematoda</taxon>
        <taxon>Chromadorea</taxon>
        <taxon>Rhabditida</taxon>
        <taxon>Rhabditina</taxon>
        <taxon>Diplogasteromorpha</taxon>
        <taxon>Diplogasteroidea</taxon>
        <taxon>Neodiplogasteridae</taxon>
        <taxon>Pristionchus</taxon>
    </lineage>
</organism>
<name>A0A2A6D238_PRIPA</name>
<dbReference type="AlphaFoldDB" id="A0A2A6D238"/>
<sequence>MKVSSGTCSADLIRAEDLMTISPSRQYYGAGEYRMHPDNADVLKSDTYICRHHVEEFGYNWNKAIYSHIRYHKTPSGKYVLACSYPIEPHNAHIDHSRAFYLTREETRAYLIATGIHLPPGLPVCKEHHELILSRIAEKKEESCDRNYGDTDDPMTGGEPEHTALKNAFFSFCKEAEIDRVCPKLSFSDYTKDTQTRKQRNIERIWWTTLELVVPGFEMEMWDRVCKTGNYREWDNFGREAASLILPEIAHLYLLADDARTRDIILSQAAGPLTYSELLPYFPGLSTYKFNNAKRIWATQELPPEVTITRTRWSDEKSLYFVHYLTSPHMWVQYPSGIRKAKFSTGEKVDIPNVIRNFGQAETIRHYRAFMESQGLGDKAFDGIEEMLDRIVAMGKMDKDGETERWFKFLEFRLYLKHDYILHVKNDSRVADHSLLFALSDPYNPKFAVQPAHPHDLQELHDYLSNLILTDPDNEKEYKEMLFNLANYQEAIMGLKKHEDNFIVDLPENHAFITADYGQKMNPTKCYETQCEYYAKKGIPWHFLHTTANISGVLVQHLGIHLDSMSTVSIITAYLKVLKVAGITAVHIRSDNAPNYHCTPTLASIISMSKDSGVEILDWSFSEVQYGKGPADRGCANAKFKVRKEVKNKGKVESQKDLFDILTKEPLMPGVSIYLAEVSLPLSQSFQSEITRVTDYSHFKKEGKHLRAWKYYNIGEGEVFKKLYSNAGVYKELKRGGFLVDAKIAAEDRERIKKRQPALFWHYDPKALETKETGDQDQDTAVELQPEPTKDVKKGLAFACWCGSTFLQHSNYLNHLDYGVHKIHPLKTTNTDETLKYYKKCLEDIVHVKSLVPLQDAINAIYDKTMPVLAMGWGLRSAKKHGRYPEKAKLMIQAFAIERKTQGKRVDPQEAFRRMKNDKTIDLHERMSIEQIKRYINRLIFTRVKKTVVIRAKRAEVEKDEENAYEWKVTEVEEGEWEIEEECEMDDRVDEFDTYYDHFEKDDEKFFHK</sequence>
<dbReference type="PANTHER" id="PTHR33845">
    <property type="entry name" value="C2H2-TYPE DOMAIN-CONTAINING PROTEIN"/>
    <property type="match status" value="1"/>
</dbReference>
<keyword evidence="2" id="KW-1185">Reference proteome</keyword>
<dbReference type="OrthoDB" id="5877535at2759"/>
<dbReference type="Proteomes" id="UP000005239">
    <property type="component" value="Unassembled WGS sequence"/>
</dbReference>
<evidence type="ECO:0000313" key="2">
    <source>
        <dbReference type="Proteomes" id="UP000005239"/>
    </source>
</evidence>
<proteinExistence type="predicted"/>
<dbReference type="PANTHER" id="PTHR33845:SF1">
    <property type="entry name" value="C2H2-TYPE DOMAIN-CONTAINING PROTEIN"/>
    <property type="match status" value="1"/>
</dbReference>
<evidence type="ECO:0000313" key="1">
    <source>
        <dbReference type="EnsemblMetazoa" id="PPA30498.1"/>
    </source>
</evidence>
<accession>A0A2A6D238</accession>
<reference evidence="1" key="2">
    <citation type="submission" date="2022-06" db="UniProtKB">
        <authorList>
            <consortium name="EnsemblMetazoa"/>
        </authorList>
    </citation>
    <scope>IDENTIFICATION</scope>
    <source>
        <strain evidence="1">PS312</strain>
    </source>
</reference>
<reference evidence="2" key="1">
    <citation type="journal article" date="2008" name="Nat. Genet.">
        <title>The Pristionchus pacificus genome provides a unique perspective on nematode lifestyle and parasitism.</title>
        <authorList>
            <person name="Dieterich C."/>
            <person name="Clifton S.W."/>
            <person name="Schuster L.N."/>
            <person name="Chinwalla A."/>
            <person name="Delehaunty K."/>
            <person name="Dinkelacker I."/>
            <person name="Fulton L."/>
            <person name="Fulton R."/>
            <person name="Godfrey J."/>
            <person name="Minx P."/>
            <person name="Mitreva M."/>
            <person name="Roeseler W."/>
            <person name="Tian H."/>
            <person name="Witte H."/>
            <person name="Yang S.P."/>
            <person name="Wilson R.K."/>
            <person name="Sommer R.J."/>
        </authorList>
    </citation>
    <scope>NUCLEOTIDE SEQUENCE [LARGE SCALE GENOMIC DNA]</scope>
    <source>
        <strain evidence="2">PS312</strain>
    </source>
</reference>
<accession>A0A8R1UKS7</accession>
<gene>
    <name evidence="1" type="primary">WBGene00203366</name>
</gene>
<dbReference type="EnsemblMetazoa" id="PPA30498.1">
    <property type="protein sequence ID" value="PPA30498.1"/>
    <property type="gene ID" value="WBGene00203366"/>
</dbReference>
<protein>
    <submittedName>
        <fullName evidence="1">Uncharacterized protein</fullName>
    </submittedName>
</protein>